<protein>
    <submittedName>
        <fullName evidence="1">Uncharacterized protein</fullName>
    </submittedName>
</protein>
<reference evidence="2" key="1">
    <citation type="journal article" date="2007" name="Nature">
        <title>The grapevine genome sequence suggests ancestral hexaploidization in major angiosperm phyla.</title>
        <authorList>
            <consortium name="The French-Italian Public Consortium for Grapevine Genome Characterization."/>
            <person name="Jaillon O."/>
            <person name="Aury J.-M."/>
            <person name="Noel B."/>
            <person name="Policriti A."/>
            <person name="Clepet C."/>
            <person name="Casagrande A."/>
            <person name="Choisne N."/>
            <person name="Aubourg S."/>
            <person name="Vitulo N."/>
            <person name="Jubin C."/>
            <person name="Vezzi A."/>
            <person name="Legeai F."/>
            <person name="Hugueney P."/>
            <person name="Dasilva C."/>
            <person name="Horner D."/>
            <person name="Mica E."/>
            <person name="Jublot D."/>
            <person name="Poulain J."/>
            <person name="Bruyere C."/>
            <person name="Billault A."/>
            <person name="Segurens B."/>
            <person name="Gouyvenoux M."/>
            <person name="Ugarte E."/>
            <person name="Cattonaro F."/>
            <person name="Anthouard V."/>
            <person name="Vico V."/>
            <person name="Del Fabbro C."/>
            <person name="Alaux M."/>
            <person name="Di Gaspero G."/>
            <person name="Dumas V."/>
            <person name="Felice N."/>
            <person name="Paillard S."/>
            <person name="Juman I."/>
            <person name="Moroldo M."/>
            <person name="Scalabrin S."/>
            <person name="Canaguier A."/>
            <person name="Le Clainche I."/>
            <person name="Malacrida G."/>
            <person name="Durand E."/>
            <person name="Pesole G."/>
            <person name="Laucou V."/>
            <person name="Chatelet P."/>
            <person name="Merdinoglu D."/>
            <person name="Delledonne M."/>
            <person name="Pezzotti M."/>
            <person name="Lecharny A."/>
            <person name="Scarpelli C."/>
            <person name="Artiguenave F."/>
            <person name="Pe M.E."/>
            <person name="Valle G."/>
            <person name="Morgante M."/>
            <person name="Caboche M."/>
            <person name="Adam-Blondon A.-F."/>
            <person name="Weissenbach J."/>
            <person name="Quetier F."/>
            <person name="Wincker P."/>
        </authorList>
    </citation>
    <scope>NUCLEOTIDE SEQUENCE [LARGE SCALE GENOMIC DNA]</scope>
    <source>
        <strain evidence="2">cv. Pinot noir / PN40024</strain>
    </source>
</reference>
<dbReference type="HOGENOM" id="CLU_218873_0_0_1"/>
<name>D7TN96_VITVI</name>
<dbReference type="AlphaFoldDB" id="D7TN96"/>
<gene>
    <name evidence="1" type="ordered locus">VIT_01s0026g02300</name>
</gene>
<evidence type="ECO:0000313" key="2">
    <source>
        <dbReference type="Proteomes" id="UP000009183"/>
    </source>
</evidence>
<keyword evidence="2" id="KW-1185">Reference proteome</keyword>
<sequence>MKSVGVSSVASQAKAITSVLNTVSMAPSTMSSKQIS</sequence>
<evidence type="ECO:0000313" key="1">
    <source>
        <dbReference type="EMBL" id="CBI31969.3"/>
    </source>
</evidence>
<dbReference type="InParanoid" id="D7TN96"/>
<accession>D7TN96</accession>
<dbReference type="PaxDb" id="29760-VIT_01s0026g02300.t01"/>
<proteinExistence type="predicted"/>
<organism evidence="1 2">
    <name type="scientific">Vitis vinifera</name>
    <name type="common">Grape</name>
    <dbReference type="NCBI Taxonomy" id="29760"/>
    <lineage>
        <taxon>Eukaryota</taxon>
        <taxon>Viridiplantae</taxon>
        <taxon>Streptophyta</taxon>
        <taxon>Embryophyta</taxon>
        <taxon>Tracheophyta</taxon>
        <taxon>Spermatophyta</taxon>
        <taxon>Magnoliopsida</taxon>
        <taxon>eudicotyledons</taxon>
        <taxon>Gunneridae</taxon>
        <taxon>Pentapetalae</taxon>
        <taxon>rosids</taxon>
        <taxon>Vitales</taxon>
        <taxon>Vitaceae</taxon>
        <taxon>Viteae</taxon>
        <taxon>Vitis</taxon>
    </lineage>
</organism>
<dbReference type="Proteomes" id="UP000009183">
    <property type="component" value="Chromosome 1"/>
</dbReference>
<dbReference type="EMBL" id="FN596002">
    <property type="protein sequence ID" value="CBI31969.3"/>
    <property type="molecule type" value="Genomic_DNA"/>
</dbReference>